<feature type="compositionally biased region" description="Polar residues" evidence="1">
    <location>
        <begin position="24"/>
        <end position="41"/>
    </location>
</feature>
<dbReference type="OrthoDB" id="10601760at2759"/>
<dbReference type="Proteomes" id="UP000676310">
    <property type="component" value="Unassembled WGS sequence"/>
</dbReference>
<name>A0A8J2N0Z1_9PLEO</name>
<proteinExistence type="predicted"/>
<comment type="caution">
    <text evidence="2">The sequence shown here is derived from an EMBL/GenBank/DDBJ whole genome shotgun (WGS) entry which is preliminary data.</text>
</comment>
<organism evidence="2 3">
    <name type="scientific">Alternaria atra</name>
    <dbReference type="NCBI Taxonomy" id="119953"/>
    <lineage>
        <taxon>Eukaryota</taxon>
        <taxon>Fungi</taxon>
        <taxon>Dikarya</taxon>
        <taxon>Ascomycota</taxon>
        <taxon>Pezizomycotina</taxon>
        <taxon>Dothideomycetes</taxon>
        <taxon>Pleosporomycetidae</taxon>
        <taxon>Pleosporales</taxon>
        <taxon>Pleosporineae</taxon>
        <taxon>Pleosporaceae</taxon>
        <taxon>Alternaria</taxon>
        <taxon>Alternaria sect. Ulocladioides</taxon>
    </lineage>
</organism>
<sequence>MMSSQETIEDPTFNKEPVCAASAPYTSQDAIATGSRSTSQPDPSPRPDCNDDVPLGQKEDEGTGSLHAVLGSLPDKAEDDDPLPTSSDSHPTSLRSYSTELRRETKNVPAVLEELDGRKEELRRALVKAEQSQHGSKGEHAQKRKKRRTSTTGYDEPGRLKRKKS</sequence>
<dbReference type="AlphaFoldDB" id="A0A8J2N0Z1"/>
<protein>
    <submittedName>
        <fullName evidence="2">Uncharacterized protein</fullName>
    </submittedName>
</protein>
<keyword evidence="3" id="KW-1185">Reference proteome</keyword>
<dbReference type="EMBL" id="CAJRGZ010000004">
    <property type="protein sequence ID" value="CAG5136994.1"/>
    <property type="molecule type" value="Genomic_DNA"/>
</dbReference>
<feature type="compositionally biased region" description="Basic and acidic residues" evidence="1">
    <location>
        <begin position="115"/>
        <end position="124"/>
    </location>
</feature>
<dbReference type="RefSeq" id="XP_043163558.1">
    <property type="nucleotide sequence ID" value="XM_043307623.1"/>
</dbReference>
<evidence type="ECO:0000256" key="1">
    <source>
        <dbReference type="SAM" id="MobiDB-lite"/>
    </source>
</evidence>
<gene>
    <name evidence="2" type="ORF">ALTATR162_LOCUS30</name>
</gene>
<evidence type="ECO:0000313" key="3">
    <source>
        <dbReference type="Proteomes" id="UP000676310"/>
    </source>
</evidence>
<evidence type="ECO:0000313" key="2">
    <source>
        <dbReference type="EMBL" id="CAG5136994.1"/>
    </source>
</evidence>
<accession>A0A8J2N0Z1</accession>
<feature type="compositionally biased region" description="Polar residues" evidence="1">
    <location>
        <begin position="84"/>
        <end position="99"/>
    </location>
</feature>
<dbReference type="GeneID" id="67014507"/>
<feature type="region of interest" description="Disordered" evidence="1">
    <location>
        <begin position="1"/>
        <end position="165"/>
    </location>
</feature>
<reference evidence="2" key="1">
    <citation type="submission" date="2021-05" db="EMBL/GenBank/DDBJ databases">
        <authorList>
            <person name="Stam R."/>
        </authorList>
    </citation>
    <scope>NUCLEOTIDE SEQUENCE</scope>
    <source>
        <strain evidence="2">CS162</strain>
    </source>
</reference>